<evidence type="ECO:0000313" key="3">
    <source>
        <dbReference type="WBParaSite" id="SCUD_0000649401-mRNA-1"/>
    </source>
</evidence>
<keyword evidence="2" id="KW-1185">Reference proteome</keyword>
<dbReference type="PANTHER" id="PTHR47331">
    <property type="entry name" value="PHD-TYPE DOMAIN-CONTAINING PROTEIN"/>
    <property type="match status" value="1"/>
</dbReference>
<reference evidence="3" key="1">
    <citation type="submission" date="2016-06" db="UniProtKB">
        <authorList>
            <consortium name="WormBaseParasite"/>
        </authorList>
    </citation>
    <scope>IDENTIFICATION</scope>
</reference>
<dbReference type="Proteomes" id="UP000279833">
    <property type="component" value="Unassembled WGS sequence"/>
</dbReference>
<evidence type="ECO:0000313" key="2">
    <source>
        <dbReference type="Proteomes" id="UP000279833"/>
    </source>
</evidence>
<organism evidence="3">
    <name type="scientific">Schistosoma curassoni</name>
    <dbReference type="NCBI Taxonomy" id="6186"/>
    <lineage>
        <taxon>Eukaryota</taxon>
        <taxon>Metazoa</taxon>
        <taxon>Spiralia</taxon>
        <taxon>Lophotrochozoa</taxon>
        <taxon>Platyhelminthes</taxon>
        <taxon>Trematoda</taxon>
        <taxon>Digenea</taxon>
        <taxon>Strigeidida</taxon>
        <taxon>Schistosomatoidea</taxon>
        <taxon>Schistosomatidae</taxon>
        <taxon>Schistosoma</taxon>
    </lineage>
</organism>
<dbReference type="EMBL" id="UZAK01014705">
    <property type="protein sequence ID" value="VDP04602.1"/>
    <property type="molecule type" value="Genomic_DNA"/>
</dbReference>
<sequence length="145" mass="16192">MCEFGVTPTRRTILSFVAFIFDPDVFIGPVVLPAKLILQDTCRQNLAWDTELPTGCFMIWDCWLGGMKLLSELLLSRCLVPEPYKPLATQMHCFANASKFAYGVVAYVRFEDVSHQVRCSFLLAKSNVAKPKTKAPSDNGPKSTL</sequence>
<evidence type="ECO:0000313" key="1">
    <source>
        <dbReference type="EMBL" id="VDP04602.1"/>
    </source>
</evidence>
<protein>
    <submittedName>
        <fullName evidence="3">MULE domain-containing protein</fullName>
    </submittedName>
</protein>
<dbReference type="InterPro" id="IPR008042">
    <property type="entry name" value="Retrotrans_Pao"/>
</dbReference>
<dbReference type="AlphaFoldDB" id="A0A183JUV1"/>
<dbReference type="Pfam" id="PF05380">
    <property type="entry name" value="Peptidase_A17"/>
    <property type="match status" value="1"/>
</dbReference>
<proteinExistence type="predicted"/>
<name>A0A183JUV1_9TREM</name>
<gene>
    <name evidence="1" type="ORF">SCUD_LOCUS6494</name>
</gene>
<dbReference type="WBParaSite" id="SCUD_0000649401-mRNA-1">
    <property type="protein sequence ID" value="SCUD_0000649401-mRNA-1"/>
    <property type="gene ID" value="SCUD_0000649401"/>
</dbReference>
<reference evidence="1 2" key="2">
    <citation type="submission" date="2018-11" db="EMBL/GenBank/DDBJ databases">
        <authorList>
            <consortium name="Pathogen Informatics"/>
        </authorList>
    </citation>
    <scope>NUCLEOTIDE SEQUENCE [LARGE SCALE GENOMIC DNA]</scope>
    <source>
        <strain evidence="1">Dakar</strain>
        <strain evidence="2">Dakar, Senegal</strain>
    </source>
</reference>
<dbReference type="STRING" id="6186.A0A183JUV1"/>
<accession>A0A183JUV1</accession>